<protein>
    <recommendedName>
        <fullName evidence="4">Secreted protein</fullName>
    </recommendedName>
</protein>
<dbReference type="EMBL" id="AUYB01000080">
    <property type="protein sequence ID" value="KZN43285.1"/>
    <property type="molecule type" value="Genomic_DNA"/>
</dbReference>
<dbReference type="AlphaFoldDB" id="A0A166YR31"/>
<accession>A0A166YR31</accession>
<evidence type="ECO:0008006" key="4">
    <source>
        <dbReference type="Google" id="ProtNLM"/>
    </source>
</evidence>
<keyword evidence="3" id="KW-1185">Reference proteome</keyword>
<organism evidence="2 3">
    <name type="scientific">Pseudoalteromonas luteoviolacea DSM 6061</name>
    <dbReference type="NCBI Taxonomy" id="1365250"/>
    <lineage>
        <taxon>Bacteria</taxon>
        <taxon>Pseudomonadati</taxon>
        <taxon>Pseudomonadota</taxon>
        <taxon>Gammaproteobacteria</taxon>
        <taxon>Alteromonadales</taxon>
        <taxon>Pseudoalteromonadaceae</taxon>
        <taxon>Pseudoalteromonas</taxon>
    </lineage>
</organism>
<name>A0A166YR31_9GAMM</name>
<feature type="signal peptide" evidence="1">
    <location>
        <begin position="1"/>
        <end position="26"/>
    </location>
</feature>
<evidence type="ECO:0000256" key="1">
    <source>
        <dbReference type="SAM" id="SignalP"/>
    </source>
</evidence>
<reference evidence="2 3" key="1">
    <citation type="submission" date="2013-07" db="EMBL/GenBank/DDBJ databases">
        <title>Comparative Genomic and Metabolomic Analysis of Twelve Strains of Pseudoalteromonas luteoviolacea.</title>
        <authorList>
            <person name="Vynne N.G."/>
            <person name="Mansson M."/>
            <person name="Gram L."/>
        </authorList>
    </citation>
    <scope>NUCLEOTIDE SEQUENCE [LARGE SCALE GENOMIC DNA]</scope>
    <source>
        <strain evidence="2 3">DSM 6061</strain>
    </source>
</reference>
<gene>
    <name evidence="2" type="ORF">N475_09285</name>
</gene>
<sequence length="156" mass="17731">MANKIGTFSTALVMVGLLSTSQLAVAGQHKLNIKNTFPTNVKVKWFCKGKHKDSDTYPIMQGKTRQLNTDKCENENDLTIQFYVKTFLGWMGPKSRMGWWGIDYYGQANQYAHVRTIKYAKLPGKKNSKRCIVIAPDPIWAATGWAWPAAFEHRNC</sequence>
<feature type="chain" id="PRO_5007882869" description="Secreted protein" evidence="1">
    <location>
        <begin position="27"/>
        <end position="156"/>
    </location>
</feature>
<dbReference type="RefSeq" id="WP_063364718.1">
    <property type="nucleotide sequence ID" value="NZ_AQHB01000019.1"/>
</dbReference>
<comment type="caution">
    <text evidence="2">The sequence shown here is derived from an EMBL/GenBank/DDBJ whole genome shotgun (WGS) entry which is preliminary data.</text>
</comment>
<evidence type="ECO:0000313" key="3">
    <source>
        <dbReference type="Proteomes" id="UP000076643"/>
    </source>
</evidence>
<dbReference type="Proteomes" id="UP000076643">
    <property type="component" value="Unassembled WGS sequence"/>
</dbReference>
<dbReference type="PATRIC" id="fig|1365250.3.peg.838"/>
<proteinExistence type="predicted"/>
<evidence type="ECO:0000313" key="2">
    <source>
        <dbReference type="EMBL" id="KZN43285.1"/>
    </source>
</evidence>
<keyword evidence="1" id="KW-0732">Signal</keyword>